<dbReference type="InterPro" id="IPR036412">
    <property type="entry name" value="HAD-like_sf"/>
</dbReference>
<feature type="active site" description="Nucleophile" evidence="6">
    <location>
        <position position="14"/>
    </location>
</feature>
<keyword evidence="4" id="KW-0378">Hydrolase</keyword>
<comment type="similarity">
    <text evidence="2">Belongs to the HAD-like hydrolase superfamily. PHOSPHO family.</text>
</comment>
<keyword evidence="9" id="KW-1185">Reference proteome</keyword>
<dbReference type="EMBL" id="VXIV02000503">
    <property type="protein sequence ID" value="KAF6037870.1"/>
    <property type="molecule type" value="Genomic_DNA"/>
</dbReference>
<evidence type="ECO:0000256" key="1">
    <source>
        <dbReference type="ARBA" id="ARBA00001946"/>
    </source>
</evidence>
<dbReference type="InterPro" id="IPR023214">
    <property type="entry name" value="HAD_sf"/>
</dbReference>
<accession>A0A7J7KGS5</accession>
<dbReference type="PANTHER" id="PTHR20889:SF12">
    <property type="entry name" value="LP01149P"/>
    <property type="match status" value="1"/>
</dbReference>
<keyword evidence="5 7" id="KW-0460">Magnesium</keyword>
<sequence>MSQPQYNKHLVIFDFDDTIIDGNSDAEVNSMHPRPIPDEITQIGITHNGSIDFKVALFASLQQLGVTIDQIKDKVINLPFVPGMKELLDYLHSLEDLELIILSGANTLFVRWYLDAMGINGVSQILSNFAEVKDGRLVVRCHHNQTWCHMCSKNLCKGRLLENLIQERTKSGVSHLSVLYFGDGKNDFCPTLKLSEHDVVFPRHDFPLHKLIMQNSSDVKAKLFSWKSGFEVIEIFKKKLFIHWA</sequence>
<evidence type="ECO:0000256" key="6">
    <source>
        <dbReference type="PIRSR" id="PIRSR031051-1"/>
    </source>
</evidence>
<dbReference type="Gene3D" id="3.40.50.1000">
    <property type="entry name" value="HAD superfamily/HAD-like"/>
    <property type="match status" value="1"/>
</dbReference>
<comment type="caution">
    <text evidence="8">The sequence shown here is derived from an EMBL/GenBank/DDBJ whole genome shotgun (WGS) entry which is preliminary data.</text>
</comment>
<comment type="cofactor">
    <cofactor evidence="1 7">
        <name>Mg(2+)</name>
        <dbReference type="ChEBI" id="CHEBI:18420"/>
    </cofactor>
</comment>
<dbReference type="SUPFAM" id="SSF56784">
    <property type="entry name" value="HAD-like"/>
    <property type="match status" value="1"/>
</dbReference>
<dbReference type="GO" id="GO:0016791">
    <property type="term" value="F:phosphatase activity"/>
    <property type="evidence" value="ECO:0007669"/>
    <property type="project" value="InterPro"/>
</dbReference>
<dbReference type="PIRSF" id="PIRSF031051">
    <property type="entry name" value="PyrdxlP_Pase_PHOSPHO2"/>
    <property type="match status" value="1"/>
</dbReference>
<organism evidence="8 9">
    <name type="scientific">Bugula neritina</name>
    <name type="common">Brown bryozoan</name>
    <name type="synonym">Sertularia neritina</name>
    <dbReference type="NCBI Taxonomy" id="10212"/>
    <lineage>
        <taxon>Eukaryota</taxon>
        <taxon>Metazoa</taxon>
        <taxon>Spiralia</taxon>
        <taxon>Lophotrochozoa</taxon>
        <taxon>Bryozoa</taxon>
        <taxon>Gymnolaemata</taxon>
        <taxon>Cheilostomatida</taxon>
        <taxon>Flustrina</taxon>
        <taxon>Buguloidea</taxon>
        <taxon>Bugulidae</taxon>
        <taxon>Bugula</taxon>
    </lineage>
</organism>
<dbReference type="InterPro" id="IPR016965">
    <property type="entry name" value="Pase_PHOSPHO-typ"/>
</dbReference>
<dbReference type="NCBIfam" id="TIGR01489">
    <property type="entry name" value="DKMTPPase-SF"/>
    <property type="match status" value="1"/>
</dbReference>
<evidence type="ECO:0000313" key="8">
    <source>
        <dbReference type="EMBL" id="KAF6037870.1"/>
    </source>
</evidence>
<evidence type="ECO:0000256" key="2">
    <source>
        <dbReference type="ARBA" id="ARBA00008541"/>
    </source>
</evidence>
<dbReference type="OrthoDB" id="10267182at2759"/>
<proteinExistence type="inferred from homology"/>
<feature type="binding site" evidence="7">
    <location>
        <position position="14"/>
    </location>
    <ligand>
        <name>Mg(2+)</name>
        <dbReference type="ChEBI" id="CHEBI:18420"/>
    </ligand>
</feature>
<evidence type="ECO:0000256" key="3">
    <source>
        <dbReference type="ARBA" id="ARBA00022723"/>
    </source>
</evidence>
<name>A0A7J7KGS5_BUGNE</name>
<dbReference type="GO" id="GO:0046872">
    <property type="term" value="F:metal ion binding"/>
    <property type="evidence" value="ECO:0007669"/>
    <property type="project" value="UniProtKB-KW"/>
</dbReference>
<feature type="active site" description="Proton donor" evidence="6">
    <location>
        <position position="16"/>
    </location>
</feature>
<evidence type="ECO:0000256" key="4">
    <source>
        <dbReference type="ARBA" id="ARBA00022801"/>
    </source>
</evidence>
<evidence type="ECO:0000256" key="5">
    <source>
        <dbReference type="ARBA" id="ARBA00022842"/>
    </source>
</evidence>
<dbReference type="PANTHER" id="PTHR20889">
    <property type="entry name" value="PHOSPHATASE, ORPHAN 1, 2"/>
    <property type="match status" value="1"/>
</dbReference>
<feature type="binding site" evidence="7">
    <location>
        <position position="16"/>
    </location>
    <ligand>
        <name>Mg(2+)</name>
        <dbReference type="ChEBI" id="CHEBI:18420"/>
    </ligand>
</feature>
<gene>
    <name evidence="8" type="ORF">EB796_003827</name>
</gene>
<evidence type="ECO:0000313" key="9">
    <source>
        <dbReference type="Proteomes" id="UP000593567"/>
    </source>
</evidence>
<protein>
    <submittedName>
        <fullName evidence="8">Uncharacterized protein</fullName>
    </submittedName>
</protein>
<reference evidence="8" key="1">
    <citation type="submission" date="2020-06" db="EMBL/GenBank/DDBJ databases">
        <title>Draft genome of Bugula neritina, a colonial animal packing powerful symbionts and potential medicines.</title>
        <authorList>
            <person name="Rayko M."/>
        </authorList>
    </citation>
    <scope>NUCLEOTIDE SEQUENCE [LARGE SCALE GENOMIC DNA]</scope>
    <source>
        <strain evidence="8">Kwan_BN1</strain>
    </source>
</reference>
<dbReference type="NCBIfam" id="TIGR01488">
    <property type="entry name" value="HAD-SF-IB"/>
    <property type="match status" value="1"/>
</dbReference>
<dbReference type="Proteomes" id="UP000593567">
    <property type="component" value="Unassembled WGS sequence"/>
</dbReference>
<dbReference type="Pfam" id="PF06888">
    <property type="entry name" value="Put_Phosphatase"/>
    <property type="match status" value="1"/>
</dbReference>
<evidence type="ECO:0000256" key="7">
    <source>
        <dbReference type="PIRSR" id="PIRSR031051-3"/>
    </source>
</evidence>
<dbReference type="InterPro" id="IPR006384">
    <property type="entry name" value="HAD_hydro_PyrdxlP_Pase-like"/>
</dbReference>
<dbReference type="AlphaFoldDB" id="A0A7J7KGS5"/>
<feature type="binding site" evidence="7">
    <location>
        <position position="183"/>
    </location>
    <ligand>
        <name>Mg(2+)</name>
        <dbReference type="ChEBI" id="CHEBI:18420"/>
    </ligand>
</feature>
<keyword evidence="3 7" id="KW-0479">Metal-binding</keyword>